<keyword evidence="2" id="KW-0813">Transport</keyword>
<keyword evidence="5 7" id="KW-1133">Transmembrane helix</keyword>
<dbReference type="InterPro" id="IPR002528">
    <property type="entry name" value="MATE_fam"/>
</dbReference>
<evidence type="ECO:0000256" key="3">
    <source>
        <dbReference type="ARBA" id="ARBA00022475"/>
    </source>
</evidence>
<evidence type="ECO:0000256" key="2">
    <source>
        <dbReference type="ARBA" id="ARBA00022448"/>
    </source>
</evidence>
<dbReference type="Proteomes" id="UP001595692">
    <property type="component" value="Unassembled WGS sequence"/>
</dbReference>
<keyword evidence="6 7" id="KW-0472">Membrane</keyword>
<sequence>MSHTPGQPRSLFQLTWPLFIDIAFHFLTGALNTFMVGRVSYQSVAALAVGNQILDLCITLFNFIGIGSSVVIAQYLGAGDRRMARRVVHTAIGFNLVVGTLTMLVVLLGADGLLQLMNMPDNLMRDGHIYLTVIGFCLVPEAAALCMAAALRAHGHTRDAMYVTLIANIITFIGNALLLFGYFGLPKLGVAGVAWSTVFGRIIALALLVWLIQKRTGIRLVPAQLFRWPREVLGKIMHIGLPAAGENLSWMLQFMVITSFVALMGDKALATQSFFFQICLFILLFGLSIGLGTEILIGHLVGAGKFETAYRQLLHSLKLGLLVTTIVVVPMAFGGGHLVMSWFSSDPEIVAMATQLFFISLILEPGRTFNIVVINSLRATGDARFPLMMALISMWGLAIPLGWYLGLHLGWGLIGIWLALAADEWTRGLAMYWRWKSRRWEKKVLIQPAAVNADIGLSG</sequence>
<feature type="transmembrane region" description="Helical" evidence="7">
    <location>
        <begin position="189"/>
        <end position="212"/>
    </location>
</feature>
<comment type="caution">
    <text evidence="8">The sequence shown here is derived from an EMBL/GenBank/DDBJ whole genome shotgun (WGS) entry which is preliminary data.</text>
</comment>
<dbReference type="PANTHER" id="PTHR42925:SF1">
    <property type="entry name" value="VIRULENCE FACTOR MVIN"/>
    <property type="match status" value="1"/>
</dbReference>
<evidence type="ECO:0000256" key="6">
    <source>
        <dbReference type="ARBA" id="ARBA00023136"/>
    </source>
</evidence>
<feature type="transmembrane region" description="Helical" evidence="7">
    <location>
        <begin position="349"/>
        <end position="373"/>
    </location>
</feature>
<evidence type="ECO:0000256" key="4">
    <source>
        <dbReference type="ARBA" id="ARBA00022692"/>
    </source>
</evidence>
<proteinExistence type="predicted"/>
<dbReference type="InterPro" id="IPR047135">
    <property type="entry name" value="YsiQ"/>
</dbReference>
<feature type="transmembrane region" description="Helical" evidence="7">
    <location>
        <begin position="274"/>
        <end position="298"/>
    </location>
</feature>
<feature type="transmembrane region" description="Helical" evidence="7">
    <location>
        <begin position="12"/>
        <end position="33"/>
    </location>
</feature>
<dbReference type="EMBL" id="JBHSAF010000007">
    <property type="protein sequence ID" value="MFC3913576.1"/>
    <property type="molecule type" value="Genomic_DNA"/>
</dbReference>
<name>A0ABV8CMZ2_9GAMM</name>
<evidence type="ECO:0000256" key="1">
    <source>
        <dbReference type="ARBA" id="ARBA00004429"/>
    </source>
</evidence>
<dbReference type="PANTHER" id="PTHR42925">
    <property type="entry name" value="MULTIDRUG AND TOXIN EFFLUX PROTEIN MATE FAMILY"/>
    <property type="match status" value="1"/>
</dbReference>
<feature type="transmembrane region" description="Helical" evidence="7">
    <location>
        <begin position="411"/>
        <end position="433"/>
    </location>
</feature>
<dbReference type="CDD" id="cd13134">
    <property type="entry name" value="MATE_like_8"/>
    <property type="match status" value="1"/>
</dbReference>
<dbReference type="NCBIfam" id="TIGR00797">
    <property type="entry name" value="matE"/>
    <property type="match status" value="1"/>
</dbReference>
<feature type="transmembrane region" description="Helical" evidence="7">
    <location>
        <begin position="385"/>
        <end position="405"/>
    </location>
</feature>
<keyword evidence="4 7" id="KW-0812">Transmembrane</keyword>
<evidence type="ECO:0000313" key="9">
    <source>
        <dbReference type="Proteomes" id="UP001595692"/>
    </source>
</evidence>
<dbReference type="InterPro" id="IPR048279">
    <property type="entry name" value="MdtK-like"/>
</dbReference>
<accession>A0ABV8CMZ2</accession>
<protein>
    <submittedName>
        <fullName evidence="8">MATE family efflux transporter</fullName>
    </submittedName>
</protein>
<feature type="transmembrane region" description="Helical" evidence="7">
    <location>
        <begin position="232"/>
        <end position="262"/>
    </location>
</feature>
<feature type="transmembrane region" description="Helical" evidence="7">
    <location>
        <begin position="319"/>
        <end position="343"/>
    </location>
</feature>
<reference evidence="9" key="1">
    <citation type="journal article" date="2019" name="Int. J. Syst. Evol. Microbiol.">
        <title>The Global Catalogue of Microorganisms (GCM) 10K type strain sequencing project: providing services to taxonomists for standard genome sequencing and annotation.</title>
        <authorList>
            <consortium name="The Broad Institute Genomics Platform"/>
            <consortium name="The Broad Institute Genome Sequencing Center for Infectious Disease"/>
            <person name="Wu L."/>
            <person name="Ma J."/>
        </authorList>
    </citation>
    <scope>NUCLEOTIDE SEQUENCE [LARGE SCALE GENOMIC DNA]</scope>
    <source>
        <strain evidence="9">CCUG 54939</strain>
    </source>
</reference>
<comment type="subcellular location">
    <subcellularLocation>
        <location evidence="1">Cell inner membrane</location>
        <topology evidence="1">Multi-pass membrane protein</topology>
    </subcellularLocation>
</comment>
<evidence type="ECO:0000313" key="8">
    <source>
        <dbReference type="EMBL" id="MFC3913576.1"/>
    </source>
</evidence>
<keyword evidence="9" id="KW-1185">Reference proteome</keyword>
<dbReference type="PIRSF" id="PIRSF006603">
    <property type="entry name" value="DinF"/>
    <property type="match status" value="1"/>
</dbReference>
<evidence type="ECO:0000256" key="7">
    <source>
        <dbReference type="SAM" id="Phobius"/>
    </source>
</evidence>
<dbReference type="RefSeq" id="WP_377151955.1">
    <property type="nucleotide sequence ID" value="NZ_JBHSAF010000007.1"/>
</dbReference>
<dbReference type="Pfam" id="PF01554">
    <property type="entry name" value="MatE"/>
    <property type="match status" value="2"/>
</dbReference>
<organism evidence="8 9">
    <name type="scientific">Pseudaeromonas sharmana</name>
    <dbReference type="NCBI Taxonomy" id="328412"/>
    <lineage>
        <taxon>Bacteria</taxon>
        <taxon>Pseudomonadati</taxon>
        <taxon>Pseudomonadota</taxon>
        <taxon>Gammaproteobacteria</taxon>
        <taxon>Aeromonadales</taxon>
        <taxon>Aeromonadaceae</taxon>
        <taxon>Pseudaeromonas</taxon>
    </lineage>
</organism>
<gene>
    <name evidence="8" type="ORF">ACFOSS_08865</name>
</gene>
<keyword evidence="3" id="KW-1003">Cell membrane</keyword>
<evidence type="ECO:0000256" key="5">
    <source>
        <dbReference type="ARBA" id="ARBA00022989"/>
    </source>
</evidence>
<feature type="transmembrane region" description="Helical" evidence="7">
    <location>
        <begin position="53"/>
        <end position="76"/>
    </location>
</feature>
<feature type="transmembrane region" description="Helical" evidence="7">
    <location>
        <begin position="129"/>
        <end position="150"/>
    </location>
</feature>
<feature type="transmembrane region" description="Helical" evidence="7">
    <location>
        <begin position="162"/>
        <end position="183"/>
    </location>
</feature>
<feature type="transmembrane region" description="Helical" evidence="7">
    <location>
        <begin position="88"/>
        <end position="109"/>
    </location>
</feature>